<evidence type="ECO:0000256" key="1">
    <source>
        <dbReference type="ARBA" id="ARBA00010609"/>
    </source>
</evidence>
<comment type="caution">
    <text evidence="7">The sequence shown here is derived from an EMBL/GenBank/DDBJ whole genome shotgun (WGS) entry which is preliminary data.</text>
</comment>
<evidence type="ECO:0000256" key="3">
    <source>
        <dbReference type="PROSITE-ProRule" id="PRU00047"/>
    </source>
</evidence>
<keyword evidence="2" id="KW-0325">Glycoprotein</keyword>
<dbReference type="CDD" id="cd13846">
    <property type="entry name" value="CuRO_1_AAO_like_1"/>
    <property type="match status" value="2"/>
</dbReference>
<feature type="chain" id="PRO_5045200209" description="CCHC-type domain-containing protein" evidence="5">
    <location>
        <begin position="24"/>
        <end position="1260"/>
    </location>
</feature>
<name>A0ABR0DGJ1_9LAMI</name>
<dbReference type="PANTHER" id="PTHR11709:SF245">
    <property type="entry name" value="SKU5 SIMILAR 16"/>
    <property type="match status" value="1"/>
</dbReference>
<keyword evidence="8" id="KW-1185">Reference proteome</keyword>
<dbReference type="SUPFAM" id="SSF57756">
    <property type="entry name" value="Retrovirus zinc finger-like domains"/>
    <property type="match status" value="1"/>
</dbReference>
<comment type="similarity">
    <text evidence="1">Belongs to the multicopper oxidase family.</text>
</comment>
<keyword evidence="3" id="KW-0863">Zinc-finger</keyword>
<feature type="domain" description="CCHC-type" evidence="6">
    <location>
        <begin position="1225"/>
        <end position="1241"/>
    </location>
</feature>
<dbReference type="Pfam" id="PF07732">
    <property type="entry name" value="Cu-oxidase_3"/>
    <property type="match status" value="2"/>
</dbReference>
<dbReference type="Pfam" id="PF00394">
    <property type="entry name" value="Cu-oxidase"/>
    <property type="match status" value="2"/>
</dbReference>
<evidence type="ECO:0000256" key="2">
    <source>
        <dbReference type="ARBA" id="ARBA00023180"/>
    </source>
</evidence>
<keyword evidence="3" id="KW-0862">Zinc</keyword>
<dbReference type="InterPro" id="IPR008972">
    <property type="entry name" value="Cupredoxin"/>
</dbReference>
<dbReference type="InterPro" id="IPR036875">
    <property type="entry name" value="Znf_CCHC_sf"/>
</dbReference>
<evidence type="ECO:0000313" key="8">
    <source>
        <dbReference type="Proteomes" id="UP001291926"/>
    </source>
</evidence>
<dbReference type="SUPFAM" id="SSF49503">
    <property type="entry name" value="Cupredoxins"/>
    <property type="match status" value="6"/>
</dbReference>
<dbReference type="InterPro" id="IPR011707">
    <property type="entry name" value="Cu-oxidase-like_N"/>
</dbReference>
<dbReference type="Pfam" id="PF14223">
    <property type="entry name" value="Retrotran_gag_2"/>
    <property type="match status" value="1"/>
</dbReference>
<sequence length="1260" mass="140114">MGRAVLLFLLGTLAFWNVSVLKAEDAYKYYSWTVTYGTASPLGSPQQVILINGQFPAPRLDTITNENIVLDVVNKLDQPFLLTWNGIKQRKNSWQDGVYGTNCPIPPNSNFTYKFQTKDQIGSYTYFPSTLMHRAAGGFGALNIYARSVIAVPYAKPAGDFSLLIGDWYKTGHKALQQILDSGKTRPFPDGILINGQGRSSFSGDQGKTYMFRISNVGLSTSFNFRIQGHKLKLVEVEGSNVLQNTYGSLDVHVGQSVTVLVTLDQSPKDYYIVASTRFTKTILTATSVLHYTNSRVSVSGPVPAGPTNEIGWSIDQARSYRWNLTSNAARPNPQGSFHYGKITTTRTIVLANSAPIINGKQRYAVNGVSYINPDTPLKLADYFNIPGVFSLNTIQSSPSGNGANLATSVMGVSHHEFIEVVFQNNEDSMQSWHLDGYDFWVVGFGAGQWTQNARTGYNLVDALTRHTTQVYPNSWTAILVSLDNQEDPYVYLNWVVEYGDISPLGVKQRGILINGQFPGPTVNVITNDNVIVGVENKLDEPLLLTWNGIKQRKSSWQDGVLGTNCPIPPNTNWTYRMQMKDQIGTYTYFPSTLLHRAAGGFGAFNILARPVIPVPYPKPYDEISLLISDWWKKDHKELQQILDSGDPFPLPDGILINGKPQSTSFDVVPGQTYLFRVSNVGMTTSINFRIQGHTLLLVECEGAHTMQEVYDSLDIHVGQSSSFLVTLNNTGDPKDYFIIASTRFTKPVLTSTATLHYQGSKAAASGALPVGPTYHIHWSMKQARTIRWNLTANAARPNIQGSFHYGTIKIARTIVLENTAAKIDGKLKYAVNKVSYINPDTPLKLADYFNISGVFQLDSIKDSPPSGPEVFGTSVIETTLHDFVEIVFQNSESTIQSWHLDGYDFWSVGFGSGVWNSTLRRRFYNLNDATSRYTVQVYPYSWSAIFVSLDNKGIWNLRSANWPRRYLGQELGSQEWTAMVPPSNVDPLLLCGPTLLNPPHDIDTLQAITPTLLHSHASGTATLNGSNFSEWYEQIQFTLGVMDLDLSLVTDKPEETAELSVKEAWNRSNRLSLMFIRMTVANNIKTSLPEADNAKDLLVAIKDRFKSADKSLAGTLMAELTTMKYDGETGIQEHILNMADKAAKLGTLGMKVEEPFLVQFILNSLPPKFGPFKIHYNTQKEKWNMNELSIKKNKGKNVKNGNRNTPKKGNEPGENSQGHGKVVKCYFCGRKGHLKKDCEKRKAWFAKKGIPYNPEAGGK</sequence>
<protein>
    <recommendedName>
        <fullName evidence="6">CCHC-type domain-containing protein</fullName>
    </recommendedName>
</protein>
<evidence type="ECO:0000313" key="7">
    <source>
        <dbReference type="EMBL" id="KAK4488360.1"/>
    </source>
</evidence>
<accession>A0ABR0DGJ1</accession>
<dbReference type="InterPro" id="IPR034273">
    <property type="entry name" value="CuRO_1_AAO-like"/>
</dbReference>
<feature type="signal peptide" evidence="5">
    <location>
        <begin position="1"/>
        <end position="23"/>
    </location>
</feature>
<dbReference type="InterPro" id="IPR045087">
    <property type="entry name" value="Cu-oxidase_fam"/>
</dbReference>
<gene>
    <name evidence="7" type="ORF">RD792_004119</name>
</gene>
<feature type="region of interest" description="Disordered" evidence="4">
    <location>
        <begin position="1193"/>
        <end position="1221"/>
    </location>
</feature>
<evidence type="ECO:0000256" key="5">
    <source>
        <dbReference type="SAM" id="SignalP"/>
    </source>
</evidence>
<dbReference type="InterPro" id="IPR001878">
    <property type="entry name" value="Znf_CCHC"/>
</dbReference>
<reference evidence="7 8" key="1">
    <citation type="journal article" date="2023" name="bioRxiv">
        <title>Genome report: Whole genome sequence and annotation of Penstemon davidsonii.</title>
        <authorList>
            <person name="Ostevik K.L."/>
            <person name="Alabady M."/>
            <person name="Zhang M."/>
            <person name="Rausher M.D."/>
        </authorList>
    </citation>
    <scope>NUCLEOTIDE SEQUENCE [LARGE SCALE GENOMIC DNA]</scope>
    <source>
        <strain evidence="7">DNT005</strain>
        <tissue evidence="7">Whole leaf</tissue>
    </source>
</reference>
<dbReference type="InterPro" id="IPR001117">
    <property type="entry name" value="Cu-oxidase_2nd"/>
</dbReference>
<evidence type="ECO:0000259" key="6">
    <source>
        <dbReference type="PROSITE" id="PS50158"/>
    </source>
</evidence>
<dbReference type="Pfam" id="PF00098">
    <property type="entry name" value="zf-CCHC"/>
    <property type="match status" value="1"/>
</dbReference>
<proteinExistence type="inferred from homology"/>
<dbReference type="PROSITE" id="PS50158">
    <property type="entry name" value="ZF_CCHC"/>
    <property type="match status" value="1"/>
</dbReference>
<dbReference type="PANTHER" id="PTHR11709">
    <property type="entry name" value="MULTI-COPPER OXIDASE"/>
    <property type="match status" value="1"/>
</dbReference>
<dbReference type="Proteomes" id="UP001291926">
    <property type="component" value="Unassembled WGS sequence"/>
</dbReference>
<evidence type="ECO:0000256" key="4">
    <source>
        <dbReference type="SAM" id="MobiDB-lite"/>
    </source>
</evidence>
<keyword evidence="3" id="KW-0479">Metal-binding</keyword>
<dbReference type="SMART" id="SM00343">
    <property type="entry name" value="ZnF_C2HC"/>
    <property type="match status" value="1"/>
</dbReference>
<keyword evidence="5" id="KW-0732">Signal</keyword>
<dbReference type="Gene3D" id="2.60.40.420">
    <property type="entry name" value="Cupredoxins - blue copper proteins"/>
    <property type="match status" value="6"/>
</dbReference>
<dbReference type="InterPro" id="IPR011706">
    <property type="entry name" value="Cu-oxidase_C"/>
</dbReference>
<dbReference type="EMBL" id="JAYDYQ010001088">
    <property type="protein sequence ID" value="KAK4488360.1"/>
    <property type="molecule type" value="Genomic_DNA"/>
</dbReference>
<organism evidence="7 8">
    <name type="scientific">Penstemon davidsonii</name>
    <dbReference type="NCBI Taxonomy" id="160366"/>
    <lineage>
        <taxon>Eukaryota</taxon>
        <taxon>Viridiplantae</taxon>
        <taxon>Streptophyta</taxon>
        <taxon>Embryophyta</taxon>
        <taxon>Tracheophyta</taxon>
        <taxon>Spermatophyta</taxon>
        <taxon>Magnoliopsida</taxon>
        <taxon>eudicotyledons</taxon>
        <taxon>Gunneridae</taxon>
        <taxon>Pentapetalae</taxon>
        <taxon>asterids</taxon>
        <taxon>lamiids</taxon>
        <taxon>Lamiales</taxon>
        <taxon>Plantaginaceae</taxon>
        <taxon>Cheloneae</taxon>
        <taxon>Penstemon</taxon>
    </lineage>
</organism>
<dbReference type="Pfam" id="PF07731">
    <property type="entry name" value="Cu-oxidase_2"/>
    <property type="match status" value="2"/>
</dbReference>